<keyword evidence="3" id="KW-1185">Reference proteome</keyword>
<evidence type="ECO:0000313" key="3">
    <source>
        <dbReference type="Proteomes" id="UP000252733"/>
    </source>
</evidence>
<dbReference type="AlphaFoldDB" id="A0A2T0XNR6"/>
<organism evidence="2 3">
    <name type="scientific">Marinilabilia salmonicolor</name>
    <dbReference type="NCBI Taxonomy" id="989"/>
    <lineage>
        <taxon>Bacteria</taxon>
        <taxon>Pseudomonadati</taxon>
        <taxon>Bacteroidota</taxon>
        <taxon>Bacteroidia</taxon>
        <taxon>Marinilabiliales</taxon>
        <taxon>Marinilabiliaceae</taxon>
        <taxon>Marinilabilia</taxon>
    </lineage>
</organism>
<reference evidence="2 3" key="1">
    <citation type="submission" date="2018-07" db="EMBL/GenBank/DDBJ databases">
        <title>Freshwater and sediment microbial communities from various areas in North America, analyzing microbe dynamics in response to fracking.</title>
        <authorList>
            <person name="Lamendella R."/>
        </authorList>
    </citation>
    <scope>NUCLEOTIDE SEQUENCE [LARGE SCALE GENOMIC DNA]</scope>
    <source>
        <strain evidence="2 3">160A</strain>
    </source>
</reference>
<dbReference type="RefSeq" id="WP_106152559.1">
    <property type="nucleotide sequence ID" value="NZ_PVTS01000005.1"/>
</dbReference>
<accession>A0A2T0XNR6</accession>
<dbReference type="EMBL" id="QPIZ01000029">
    <property type="protein sequence ID" value="RCW29305.1"/>
    <property type="molecule type" value="Genomic_DNA"/>
</dbReference>
<feature type="region of interest" description="Disordered" evidence="1">
    <location>
        <begin position="33"/>
        <end position="63"/>
    </location>
</feature>
<dbReference type="Proteomes" id="UP000252733">
    <property type="component" value="Unassembled WGS sequence"/>
</dbReference>
<name>A0A2T0XNR6_9BACT</name>
<protein>
    <submittedName>
        <fullName evidence="2">Uncharacterized protein</fullName>
    </submittedName>
</protein>
<sequence length="63" mass="7323">MVRFEKLYCRKRLFDRDFLYGVSQNSGFVKDPEAFFSGPAENSSSDREMDEDTCRGTDEETVL</sequence>
<gene>
    <name evidence="2" type="ORF">DFO77_12929</name>
</gene>
<dbReference type="OrthoDB" id="1122595at2"/>
<feature type="compositionally biased region" description="Basic and acidic residues" evidence="1">
    <location>
        <begin position="44"/>
        <end position="63"/>
    </location>
</feature>
<proteinExistence type="predicted"/>
<comment type="caution">
    <text evidence="2">The sequence shown here is derived from an EMBL/GenBank/DDBJ whole genome shotgun (WGS) entry which is preliminary data.</text>
</comment>
<evidence type="ECO:0000256" key="1">
    <source>
        <dbReference type="SAM" id="MobiDB-lite"/>
    </source>
</evidence>
<evidence type="ECO:0000313" key="2">
    <source>
        <dbReference type="EMBL" id="RCW29305.1"/>
    </source>
</evidence>